<organism evidence="5 6">
    <name type="scientific">Phytophthora lilii</name>
    <dbReference type="NCBI Taxonomy" id="2077276"/>
    <lineage>
        <taxon>Eukaryota</taxon>
        <taxon>Sar</taxon>
        <taxon>Stramenopiles</taxon>
        <taxon>Oomycota</taxon>
        <taxon>Peronosporomycetes</taxon>
        <taxon>Peronosporales</taxon>
        <taxon>Peronosporaceae</taxon>
        <taxon>Phytophthora</taxon>
    </lineage>
</organism>
<evidence type="ECO:0000313" key="5">
    <source>
        <dbReference type="EMBL" id="GMF28857.1"/>
    </source>
</evidence>
<dbReference type="InterPro" id="IPR045379">
    <property type="entry name" value="Crinkler_N"/>
</dbReference>
<keyword evidence="6" id="KW-1185">Reference proteome</keyword>
<feature type="domain" description="Crinkler effector protein N-terminal" evidence="4">
    <location>
        <begin position="2"/>
        <end position="111"/>
    </location>
</feature>
<reference evidence="5" key="1">
    <citation type="submission" date="2023-04" db="EMBL/GenBank/DDBJ databases">
        <title>Phytophthora lilii NBRC 32176.</title>
        <authorList>
            <person name="Ichikawa N."/>
            <person name="Sato H."/>
            <person name="Tonouchi N."/>
        </authorList>
    </citation>
    <scope>NUCLEOTIDE SEQUENCE</scope>
    <source>
        <strain evidence="5">NBRC 32176</strain>
    </source>
</reference>
<proteinExistence type="predicted"/>
<evidence type="ECO:0000313" key="6">
    <source>
        <dbReference type="Proteomes" id="UP001165083"/>
    </source>
</evidence>
<accession>A0A9W6UBH6</accession>
<name>A0A9W6UBH6_9STRA</name>
<dbReference type="Proteomes" id="UP001165083">
    <property type="component" value="Unassembled WGS sequence"/>
</dbReference>
<protein>
    <submittedName>
        <fullName evidence="5">Unnamed protein product</fullName>
    </submittedName>
</protein>
<gene>
    <name evidence="5" type="ORF">Plil01_001219200</name>
</gene>
<dbReference type="EMBL" id="BSXW01000740">
    <property type="protein sequence ID" value="GMF28857.1"/>
    <property type="molecule type" value="Genomic_DNA"/>
</dbReference>
<comment type="subcellular location">
    <subcellularLocation>
        <location evidence="1">Host cell</location>
    </subcellularLocation>
    <subcellularLocation>
        <location evidence="2">Secreted</location>
    </subcellularLocation>
</comment>
<evidence type="ECO:0000256" key="1">
    <source>
        <dbReference type="ARBA" id="ARBA00004340"/>
    </source>
</evidence>
<dbReference type="Pfam" id="PF20147">
    <property type="entry name" value="Crinkler"/>
    <property type="match status" value="1"/>
</dbReference>
<dbReference type="OrthoDB" id="123796at2759"/>
<dbReference type="GO" id="GO:0005576">
    <property type="term" value="C:extracellular region"/>
    <property type="evidence" value="ECO:0007669"/>
    <property type="project" value="UniProtKB-SubCell"/>
</dbReference>
<keyword evidence="3" id="KW-0964">Secreted</keyword>
<evidence type="ECO:0000259" key="4">
    <source>
        <dbReference type="Pfam" id="PF20147"/>
    </source>
</evidence>
<dbReference type="GO" id="GO:0043657">
    <property type="term" value="C:host cell"/>
    <property type="evidence" value="ECO:0007669"/>
    <property type="project" value="UniProtKB-SubCell"/>
</dbReference>
<evidence type="ECO:0000256" key="3">
    <source>
        <dbReference type="ARBA" id="ARBA00022525"/>
    </source>
</evidence>
<dbReference type="AlphaFoldDB" id="A0A9W6UBH6"/>
<sequence>MVKLFCAIPGTRGSAFSVEVDEDETVDDLKKVIKKENPSTITCDTKDLQLFLTKTGERSWLSSKDPDVISMRSGSIPERVKALLNVEMDPADEIGDLFDDVPKKTVHVLVVVPQDERSGTGVPAALPEGPVVNLSACEGLLAFLEGEMTNKHAIISRPHILDDDSLEFQLVGREEAIKTAAGCFSNIIIARSSTTTTYRTRAAQAPPRWT</sequence>
<evidence type="ECO:0000256" key="2">
    <source>
        <dbReference type="ARBA" id="ARBA00004613"/>
    </source>
</evidence>
<comment type="caution">
    <text evidence="5">The sequence shown here is derived from an EMBL/GenBank/DDBJ whole genome shotgun (WGS) entry which is preliminary data.</text>
</comment>